<protein>
    <submittedName>
        <fullName evidence="1">Uncharacterized protein</fullName>
    </submittedName>
</protein>
<sequence>MNQPVVNILPELT</sequence>
<dbReference type="Proteomes" id="UP000191285">
    <property type="component" value="Unassembled WGS sequence"/>
</dbReference>
<reference evidence="2" key="1">
    <citation type="journal article" date="2017" name="Nat. Microbiol.">
        <title>Global analysis of biosynthetic gene clusters reveals vast potential of secondary metabolite production in Penicillium species.</title>
        <authorList>
            <person name="Nielsen J.C."/>
            <person name="Grijseels S."/>
            <person name="Prigent S."/>
            <person name="Ji B."/>
            <person name="Dainat J."/>
            <person name="Nielsen K.F."/>
            <person name="Frisvad J.C."/>
            <person name="Workman M."/>
            <person name="Nielsen J."/>
        </authorList>
    </citation>
    <scope>NUCLEOTIDE SEQUENCE [LARGE SCALE GENOMIC DNA]</scope>
    <source>
        <strain evidence="2">IBT 24891</strain>
    </source>
</reference>
<comment type="caution">
    <text evidence="1">The sequence shown here is derived from an EMBL/GenBank/DDBJ whole genome shotgun (WGS) entry which is preliminary data.</text>
</comment>
<organism evidence="1 2">
    <name type="scientific">Penicillium steckii</name>
    <dbReference type="NCBI Taxonomy" id="303698"/>
    <lineage>
        <taxon>Eukaryota</taxon>
        <taxon>Fungi</taxon>
        <taxon>Dikarya</taxon>
        <taxon>Ascomycota</taxon>
        <taxon>Pezizomycotina</taxon>
        <taxon>Eurotiomycetes</taxon>
        <taxon>Eurotiomycetidae</taxon>
        <taxon>Eurotiales</taxon>
        <taxon>Aspergillaceae</taxon>
        <taxon>Penicillium</taxon>
    </lineage>
</organism>
<evidence type="ECO:0000313" key="2">
    <source>
        <dbReference type="Proteomes" id="UP000191285"/>
    </source>
</evidence>
<accession>A0A1V6SJB0</accession>
<evidence type="ECO:0000313" key="1">
    <source>
        <dbReference type="EMBL" id="OQE13840.1"/>
    </source>
</evidence>
<keyword evidence="2" id="KW-1185">Reference proteome</keyword>
<gene>
    <name evidence="1" type="ORF">PENSTE_c044G01457</name>
</gene>
<name>A0A1V6SJB0_9EURO</name>
<dbReference type="EMBL" id="MLKD01000044">
    <property type="protein sequence ID" value="OQE13840.1"/>
    <property type="molecule type" value="Genomic_DNA"/>
</dbReference>
<proteinExistence type="predicted"/>